<dbReference type="GeneID" id="24608060"/>
<evidence type="ECO:0000256" key="2">
    <source>
        <dbReference type="ARBA" id="ARBA00005988"/>
    </source>
</evidence>
<keyword evidence="5" id="KW-0862">Zinc</keyword>
<keyword evidence="9" id="KW-1185">Reference proteome</keyword>
<dbReference type="EMBL" id="KM236246">
    <property type="protein sequence ID" value="AIW03483.1"/>
    <property type="molecule type" value="Genomic_DNA"/>
</dbReference>
<dbReference type="SMART" id="SM00631">
    <property type="entry name" value="Zn_pept"/>
    <property type="match status" value="1"/>
</dbReference>
<dbReference type="SUPFAM" id="SSF53187">
    <property type="entry name" value="Zn-dependent exopeptidases"/>
    <property type="match status" value="1"/>
</dbReference>
<evidence type="ECO:0000313" key="8">
    <source>
        <dbReference type="EMBL" id="AIW03483.1"/>
    </source>
</evidence>
<dbReference type="PANTHER" id="PTHR11705:SF143">
    <property type="entry name" value="SLL0236 PROTEIN"/>
    <property type="match status" value="1"/>
</dbReference>
<evidence type="ECO:0000256" key="6">
    <source>
        <dbReference type="ARBA" id="ARBA00023049"/>
    </source>
</evidence>
<dbReference type="PANTHER" id="PTHR11705">
    <property type="entry name" value="PROTEASE FAMILY M14 CARBOXYPEPTIDASE A,B"/>
    <property type="match status" value="1"/>
</dbReference>
<protein>
    <submittedName>
        <fullName evidence="8">Carboxypeptidase</fullName>
    </submittedName>
</protein>
<dbReference type="KEGG" id="vg:24608060"/>
<dbReference type="GO" id="GO:0005615">
    <property type="term" value="C:extracellular space"/>
    <property type="evidence" value="ECO:0007669"/>
    <property type="project" value="TreeGrafter"/>
</dbReference>
<keyword evidence="6" id="KW-0482">Metalloprotease</keyword>
<dbReference type="Pfam" id="PF00246">
    <property type="entry name" value="Peptidase_M14"/>
    <property type="match status" value="1"/>
</dbReference>
<keyword evidence="8" id="KW-0121">Carboxypeptidase</keyword>
<dbReference type="GO" id="GO:0004181">
    <property type="term" value="F:metallocarboxypeptidase activity"/>
    <property type="evidence" value="ECO:0007669"/>
    <property type="project" value="InterPro"/>
</dbReference>
<comment type="similarity">
    <text evidence="2">Belongs to the peptidase M14 family.</text>
</comment>
<accession>A0A0A0RV50</accession>
<dbReference type="Gene3D" id="3.40.630.10">
    <property type="entry name" value="Zn peptidases"/>
    <property type="match status" value="1"/>
</dbReference>
<dbReference type="GO" id="GO:0008270">
    <property type="term" value="F:zinc ion binding"/>
    <property type="evidence" value="ECO:0007669"/>
    <property type="project" value="InterPro"/>
</dbReference>
<keyword evidence="3" id="KW-0645">Protease</keyword>
<dbReference type="RefSeq" id="YP_009151648.1">
    <property type="nucleotide sequence ID" value="NC_027374.1"/>
</dbReference>
<dbReference type="PROSITE" id="PS52035">
    <property type="entry name" value="PEPTIDASE_M14"/>
    <property type="match status" value="1"/>
</dbReference>
<evidence type="ECO:0000256" key="3">
    <source>
        <dbReference type="ARBA" id="ARBA00022670"/>
    </source>
</evidence>
<dbReference type="OrthoDB" id="4842at10239"/>
<sequence length="521" mass="58873">MLDRPNLFMTGQDVKGAVADNLSYWLPPTQPSTAFGSNGIPTSKDPEGMLNATYETLRNAHPEYISRINMGKSTQKSDGTATLYNVYRYELTPKNYTKTIILSSGTHGNEYTAFFTLWRFMYHLVNDWESHPTLMYIRHNVRLIVTPIINPWGFANNKRQNANLVDLNRNTDYLWQYITSSRYQPGGTNYKGPNPFSENESQYYKQTVDTYSNAIAAIDFHTIITVGAEHIVYTPKYMSQSREIFEEVIDWLYKPGNRIVDGSAAVPTLYCYAANAHGMTAANPEWFNGLYGGDRSSVEMTECLKYFGNIIIRACRLQQKATYLNQTEPQTTWMMYDRGVTTMPIQLSSSSSLANFEHMVYQFPNIRRYGVIKAAGDIKITVSAPCTVTINPVLYQSYHPDLSWTNTKDADTFAVTRTFSAAGTYDIPIKSFLNAFPTNFNETGAGATQRTAEAKFRLRGKTTAGTLAIERVRVELTQKSTNVAIPVKYVNYTGLEANPEGTDFKIDYPDPVKYIDDSSEE</sequence>
<comment type="cofactor">
    <cofactor evidence="1">
        <name>Zn(2+)</name>
        <dbReference type="ChEBI" id="CHEBI:29105"/>
    </cofactor>
</comment>
<evidence type="ECO:0000256" key="5">
    <source>
        <dbReference type="ARBA" id="ARBA00022833"/>
    </source>
</evidence>
<reference evidence="8 9" key="1">
    <citation type="submission" date="2014-07" db="EMBL/GenBank/DDBJ databases">
        <title>Complete Genome of Bacillus megaterium Myophage Moonbeam.</title>
        <authorList>
            <person name="Cadungog J.N."/>
            <person name="Khatemi B.E."/>
            <person name="Hernandez A.C."/>
            <person name="Everett G.F.K."/>
        </authorList>
    </citation>
    <scope>NUCLEOTIDE SEQUENCE [LARGE SCALE GENOMIC DNA]</scope>
</reference>
<name>A0A0A0RV50_9CAUD</name>
<dbReference type="GO" id="GO:0006508">
    <property type="term" value="P:proteolysis"/>
    <property type="evidence" value="ECO:0007669"/>
    <property type="project" value="UniProtKB-KW"/>
</dbReference>
<evidence type="ECO:0000256" key="4">
    <source>
        <dbReference type="ARBA" id="ARBA00022801"/>
    </source>
</evidence>
<evidence type="ECO:0000313" key="9">
    <source>
        <dbReference type="Proteomes" id="UP000030207"/>
    </source>
</evidence>
<feature type="domain" description="Peptidase M14" evidence="7">
    <location>
        <begin position="43"/>
        <end position="347"/>
    </location>
</feature>
<dbReference type="CDD" id="cd00596">
    <property type="entry name" value="Peptidase_M14_like"/>
    <property type="match status" value="1"/>
</dbReference>
<keyword evidence="4" id="KW-0378">Hydrolase</keyword>
<evidence type="ECO:0000259" key="7">
    <source>
        <dbReference type="PROSITE" id="PS52035"/>
    </source>
</evidence>
<proteinExistence type="inferred from homology"/>
<gene>
    <name evidence="8" type="ORF">CPT_Moonbeam85</name>
</gene>
<dbReference type="Proteomes" id="UP000030207">
    <property type="component" value="Segment"/>
</dbReference>
<evidence type="ECO:0000256" key="1">
    <source>
        <dbReference type="ARBA" id="ARBA00001947"/>
    </source>
</evidence>
<dbReference type="InterPro" id="IPR000834">
    <property type="entry name" value="Peptidase_M14"/>
</dbReference>
<organism evidence="8 9">
    <name type="scientific">Bacillus phage Moonbeam</name>
    <dbReference type="NCBI Taxonomy" id="1540091"/>
    <lineage>
        <taxon>Viruses</taxon>
        <taxon>Duplodnaviria</taxon>
        <taxon>Heunggongvirae</taxon>
        <taxon>Uroviricota</taxon>
        <taxon>Caudoviricetes</taxon>
        <taxon>Herelleviridae</taxon>
        <taxon>Bastillevirinae</taxon>
        <taxon>Moonbeamvirus</taxon>
        <taxon>Moonbeamvirus moonbeam</taxon>
    </lineage>
</organism>